<feature type="compositionally biased region" description="Basic and acidic residues" evidence="1">
    <location>
        <begin position="42"/>
        <end position="69"/>
    </location>
</feature>
<keyword evidence="3" id="KW-1185">Reference proteome</keyword>
<accession>A0AAW1VLY4</accession>
<dbReference type="Proteomes" id="UP001457282">
    <property type="component" value="Unassembled WGS sequence"/>
</dbReference>
<dbReference type="AlphaFoldDB" id="A0AAW1VLY4"/>
<evidence type="ECO:0000313" key="2">
    <source>
        <dbReference type="EMBL" id="KAK9902504.1"/>
    </source>
</evidence>
<name>A0AAW1VLY4_RUBAR</name>
<comment type="caution">
    <text evidence="2">The sequence shown here is derived from an EMBL/GenBank/DDBJ whole genome shotgun (WGS) entry which is preliminary data.</text>
</comment>
<organism evidence="2 3">
    <name type="scientific">Rubus argutus</name>
    <name type="common">Southern blackberry</name>
    <dbReference type="NCBI Taxonomy" id="59490"/>
    <lineage>
        <taxon>Eukaryota</taxon>
        <taxon>Viridiplantae</taxon>
        <taxon>Streptophyta</taxon>
        <taxon>Embryophyta</taxon>
        <taxon>Tracheophyta</taxon>
        <taxon>Spermatophyta</taxon>
        <taxon>Magnoliopsida</taxon>
        <taxon>eudicotyledons</taxon>
        <taxon>Gunneridae</taxon>
        <taxon>Pentapetalae</taxon>
        <taxon>rosids</taxon>
        <taxon>fabids</taxon>
        <taxon>Rosales</taxon>
        <taxon>Rosaceae</taxon>
        <taxon>Rosoideae</taxon>
        <taxon>Rosoideae incertae sedis</taxon>
        <taxon>Rubus</taxon>
    </lineage>
</organism>
<sequence length="126" mass="14452">MEVGISQKKVTVTRNVEVETLIKKLTKKTAKHLELWPAPKSNFKDKKQSNPQSKEKQSDRVEISHEPNRGGRGCGGDVKTGKETMKVRIEGNKICEFQHVLVDFRRLRRLRLQFASNQVVTPRTRG</sequence>
<reference evidence="2 3" key="1">
    <citation type="journal article" date="2023" name="G3 (Bethesda)">
        <title>A chromosome-length genome assembly and annotation of blackberry (Rubus argutus, cv. 'Hillquist').</title>
        <authorList>
            <person name="Bruna T."/>
            <person name="Aryal R."/>
            <person name="Dudchenko O."/>
            <person name="Sargent D.J."/>
            <person name="Mead D."/>
            <person name="Buti M."/>
            <person name="Cavallini A."/>
            <person name="Hytonen T."/>
            <person name="Andres J."/>
            <person name="Pham M."/>
            <person name="Weisz D."/>
            <person name="Mascagni F."/>
            <person name="Usai G."/>
            <person name="Natali L."/>
            <person name="Bassil N."/>
            <person name="Fernandez G.E."/>
            <person name="Lomsadze A."/>
            <person name="Armour M."/>
            <person name="Olukolu B."/>
            <person name="Poorten T."/>
            <person name="Britton C."/>
            <person name="Davik J."/>
            <person name="Ashrafi H."/>
            <person name="Aiden E.L."/>
            <person name="Borodovsky M."/>
            <person name="Worthington M."/>
        </authorList>
    </citation>
    <scope>NUCLEOTIDE SEQUENCE [LARGE SCALE GENOMIC DNA]</scope>
    <source>
        <strain evidence="2">PI 553951</strain>
    </source>
</reference>
<dbReference type="EMBL" id="JBEDUW010000252">
    <property type="protein sequence ID" value="KAK9902504.1"/>
    <property type="molecule type" value="Genomic_DNA"/>
</dbReference>
<proteinExistence type="predicted"/>
<feature type="region of interest" description="Disordered" evidence="1">
    <location>
        <begin position="36"/>
        <end position="80"/>
    </location>
</feature>
<protein>
    <submittedName>
        <fullName evidence="2">Uncharacterized protein</fullName>
    </submittedName>
</protein>
<evidence type="ECO:0000256" key="1">
    <source>
        <dbReference type="SAM" id="MobiDB-lite"/>
    </source>
</evidence>
<evidence type="ECO:0000313" key="3">
    <source>
        <dbReference type="Proteomes" id="UP001457282"/>
    </source>
</evidence>
<gene>
    <name evidence="2" type="ORF">M0R45_001560</name>
</gene>